<gene>
    <name evidence="2" type="ORF">Anas_12213</name>
</gene>
<reference evidence="2 3" key="1">
    <citation type="journal article" date="2019" name="PLoS Biol.">
        <title>Sex chromosomes control vertical transmission of feminizing Wolbachia symbionts in an isopod.</title>
        <authorList>
            <person name="Becking T."/>
            <person name="Chebbi M.A."/>
            <person name="Giraud I."/>
            <person name="Moumen B."/>
            <person name="Laverre T."/>
            <person name="Caubet Y."/>
            <person name="Peccoud J."/>
            <person name="Gilbert C."/>
            <person name="Cordaux R."/>
        </authorList>
    </citation>
    <scope>NUCLEOTIDE SEQUENCE [LARGE SCALE GENOMIC DNA]</scope>
    <source>
        <strain evidence="2">ANa2</strain>
        <tissue evidence="2">Whole body excluding digestive tract and cuticle</tissue>
    </source>
</reference>
<feature type="domain" description="Glycoside hydrolase family 38 N-terminal" evidence="1">
    <location>
        <begin position="52"/>
        <end position="156"/>
    </location>
</feature>
<comment type="caution">
    <text evidence="2">The sequence shown here is derived from an EMBL/GenBank/DDBJ whole genome shotgun (WGS) entry which is preliminary data.</text>
</comment>
<dbReference type="GO" id="GO:0006013">
    <property type="term" value="P:mannose metabolic process"/>
    <property type="evidence" value="ECO:0007669"/>
    <property type="project" value="InterPro"/>
</dbReference>
<protein>
    <submittedName>
        <fullName evidence="2">Lysosomal alpha-mannosidase</fullName>
    </submittedName>
</protein>
<name>A0A5N5SQA1_9CRUS</name>
<dbReference type="SUPFAM" id="SSF88713">
    <property type="entry name" value="Glycoside hydrolase/deacetylase"/>
    <property type="match status" value="1"/>
</dbReference>
<dbReference type="InterPro" id="IPR000602">
    <property type="entry name" value="Glyco_hydro_38_N"/>
</dbReference>
<feature type="non-terminal residue" evidence="2">
    <location>
        <position position="1"/>
    </location>
</feature>
<dbReference type="InterPro" id="IPR027291">
    <property type="entry name" value="Glyco_hydro_38_N_sf"/>
</dbReference>
<dbReference type="OrthoDB" id="2016903at2759"/>
<dbReference type="PANTHER" id="PTHR11607">
    <property type="entry name" value="ALPHA-MANNOSIDASE"/>
    <property type="match status" value="1"/>
</dbReference>
<dbReference type="Gene3D" id="3.20.110.10">
    <property type="entry name" value="Glycoside hydrolase 38, N terminal domain"/>
    <property type="match status" value="1"/>
</dbReference>
<dbReference type="AlphaFoldDB" id="A0A5N5SQA1"/>
<dbReference type="InterPro" id="IPR011330">
    <property type="entry name" value="Glyco_hydro/deAcase_b/a-brl"/>
</dbReference>
<dbReference type="GO" id="GO:0004559">
    <property type="term" value="F:alpha-mannosidase activity"/>
    <property type="evidence" value="ECO:0007669"/>
    <property type="project" value="InterPro"/>
</dbReference>
<dbReference type="GO" id="GO:0005764">
    <property type="term" value="C:lysosome"/>
    <property type="evidence" value="ECO:0007669"/>
    <property type="project" value="TreeGrafter"/>
</dbReference>
<dbReference type="Proteomes" id="UP000326759">
    <property type="component" value="Unassembled WGS sequence"/>
</dbReference>
<dbReference type="PANTHER" id="PTHR11607:SF3">
    <property type="entry name" value="LYSOSOMAL ALPHA-MANNOSIDASE"/>
    <property type="match status" value="1"/>
</dbReference>
<proteinExistence type="predicted"/>
<sequence>VSPKQTRSTFIACLFSFFKRSFSFTFYENENMIIWKLALIFSASLHLINSNPQLVNNGQLEFINGGWCMNDEGIAHYNSIIDQMTVGLVRLNETFGPAAFPRIGWQIDPFGHSSEQASLFAQMGMDAQFFARLDFRDKENRWDNKEMETIWKPSNSLVASYVIR</sequence>
<evidence type="ECO:0000313" key="3">
    <source>
        <dbReference type="Proteomes" id="UP000326759"/>
    </source>
</evidence>
<evidence type="ECO:0000313" key="2">
    <source>
        <dbReference type="EMBL" id="KAB7496291.1"/>
    </source>
</evidence>
<keyword evidence="3" id="KW-1185">Reference proteome</keyword>
<dbReference type="EMBL" id="SEYY01021540">
    <property type="protein sequence ID" value="KAB7496291.1"/>
    <property type="molecule type" value="Genomic_DNA"/>
</dbReference>
<evidence type="ECO:0000259" key="1">
    <source>
        <dbReference type="Pfam" id="PF01074"/>
    </source>
</evidence>
<dbReference type="Pfam" id="PF01074">
    <property type="entry name" value="Glyco_hydro_38N"/>
    <property type="match status" value="1"/>
</dbReference>
<accession>A0A5N5SQA1</accession>
<organism evidence="2 3">
    <name type="scientific">Armadillidium nasatum</name>
    <dbReference type="NCBI Taxonomy" id="96803"/>
    <lineage>
        <taxon>Eukaryota</taxon>
        <taxon>Metazoa</taxon>
        <taxon>Ecdysozoa</taxon>
        <taxon>Arthropoda</taxon>
        <taxon>Crustacea</taxon>
        <taxon>Multicrustacea</taxon>
        <taxon>Malacostraca</taxon>
        <taxon>Eumalacostraca</taxon>
        <taxon>Peracarida</taxon>
        <taxon>Isopoda</taxon>
        <taxon>Oniscidea</taxon>
        <taxon>Crinocheta</taxon>
        <taxon>Armadillidiidae</taxon>
        <taxon>Armadillidium</taxon>
    </lineage>
</organism>
<dbReference type="InterPro" id="IPR050843">
    <property type="entry name" value="Glycosyl_Hydrlase_38"/>
</dbReference>